<dbReference type="HOGENOM" id="CLU_026226_0_0_0"/>
<dbReference type="Gene3D" id="2.40.170.20">
    <property type="entry name" value="TonB-dependent receptor, beta-barrel domain"/>
    <property type="match status" value="1"/>
</dbReference>
<dbReference type="EMBL" id="CP018099">
    <property type="protein sequence ID" value="APF20784.1"/>
    <property type="molecule type" value="Genomic_DNA"/>
</dbReference>
<evidence type="ECO:0000256" key="8">
    <source>
        <dbReference type="ARBA" id="ARBA00023170"/>
    </source>
</evidence>
<evidence type="ECO:0000256" key="10">
    <source>
        <dbReference type="PROSITE-ProRule" id="PRU01360"/>
    </source>
</evidence>
<dbReference type="AlphaFoldDB" id="H1XWF0"/>
<protein>
    <submittedName>
        <fullName evidence="14">Outer membrane cobalamin receptor protein</fullName>
    </submittedName>
    <submittedName>
        <fullName evidence="15">TonB-dependent receptor</fullName>
    </submittedName>
</protein>
<dbReference type="GO" id="GO:0015344">
    <property type="term" value="F:siderophore uptake transmembrane transporter activity"/>
    <property type="evidence" value="ECO:0007669"/>
    <property type="project" value="TreeGrafter"/>
</dbReference>
<organism evidence="15 16">
    <name type="scientific">Caldithrix abyssi DSM 13497</name>
    <dbReference type="NCBI Taxonomy" id="880073"/>
    <lineage>
        <taxon>Bacteria</taxon>
        <taxon>Pseudomonadati</taxon>
        <taxon>Calditrichota</taxon>
        <taxon>Calditrichia</taxon>
        <taxon>Calditrichales</taxon>
        <taxon>Calditrichaceae</taxon>
        <taxon>Caldithrix</taxon>
    </lineage>
</organism>
<dbReference type="eggNOG" id="COG4206">
    <property type="taxonomic scope" value="Bacteria"/>
</dbReference>
<dbReference type="InParanoid" id="H1XWF0"/>
<dbReference type="Gene3D" id="2.170.130.10">
    <property type="entry name" value="TonB-dependent receptor, plug domain"/>
    <property type="match status" value="1"/>
</dbReference>
<evidence type="ECO:0000256" key="6">
    <source>
        <dbReference type="ARBA" id="ARBA00023077"/>
    </source>
</evidence>
<evidence type="ECO:0000313" key="16">
    <source>
        <dbReference type="Proteomes" id="UP000004671"/>
    </source>
</evidence>
<evidence type="ECO:0000256" key="4">
    <source>
        <dbReference type="ARBA" id="ARBA00022692"/>
    </source>
</evidence>
<keyword evidence="3 10" id="KW-1134">Transmembrane beta strand</keyword>
<keyword evidence="6 11" id="KW-0798">TonB box</keyword>
<keyword evidence="9 10" id="KW-0998">Cell outer membrane</keyword>
<dbReference type="Pfam" id="PF07715">
    <property type="entry name" value="Plug"/>
    <property type="match status" value="1"/>
</dbReference>
<evidence type="ECO:0000256" key="11">
    <source>
        <dbReference type="RuleBase" id="RU003357"/>
    </source>
</evidence>
<reference evidence="14 17" key="2">
    <citation type="submission" date="2016-11" db="EMBL/GenBank/DDBJ databases">
        <title>Genomic analysis of Caldithrix abyssi and proposal of a novel bacterial phylum Caldithrichaeota.</title>
        <authorList>
            <person name="Kublanov I."/>
            <person name="Sigalova O."/>
            <person name="Gavrilov S."/>
            <person name="Lebedinsky A."/>
            <person name="Ivanova N."/>
            <person name="Daum C."/>
            <person name="Reddy T."/>
            <person name="Klenk H.P."/>
            <person name="Goker M."/>
            <person name="Reva O."/>
            <person name="Miroshnichenko M."/>
            <person name="Kyprides N."/>
            <person name="Woyke T."/>
            <person name="Gelfand M."/>
        </authorList>
    </citation>
    <scope>NUCLEOTIDE SEQUENCE [LARGE SCALE GENOMIC DNA]</scope>
    <source>
        <strain evidence="14 17">LF13</strain>
    </source>
</reference>
<evidence type="ECO:0000259" key="13">
    <source>
        <dbReference type="Pfam" id="PF07715"/>
    </source>
</evidence>
<keyword evidence="7 10" id="KW-0472">Membrane</keyword>
<dbReference type="KEGG" id="caby:Cabys_4039"/>
<dbReference type="RefSeq" id="WP_006927756.1">
    <property type="nucleotide sequence ID" value="NZ_CM001402.1"/>
</dbReference>
<keyword evidence="2 10" id="KW-0813">Transport</keyword>
<dbReference type="EMBL" id="CM001402">
    <property type="protein sequence ID" value="EHO40732.1"/>
    <property type="molecule type" value="Genomic_DNA"/>
</dbReference>
<dbReference type="Pfam" id="PF00593">
    <property type="entry name" value="TonB_dep_Rec_b-barrel"/>
    <property type="match status" value="1"/>
</dbReference>
<dbReference type="InterPro" id="IPR039426">
    <property type="entry name" value="TonB-dep_rcpt-like"/>
</dbReference>
<sequence precursor="true">MLKHFIFLLFVIGFAAAQNVFLTLQVRDIWSGEPIPRALLLVNNDTLRTDQNGIAKLAVSDSLSMVKISAGGYFSEQFSIKSLKTSALVYLTPIRQTTYITVVGRRYYSSPAGIPSHKSVLLFNGLANNQDISRALSLQSGAFLKSYGPPGSLQSISIRGMSSEQTQVLLDGIPLNNLQLGGVDFSLFAGADINALEIYRGSSSLLGGSGAVGGTIHLQSAIPADELRLKLNSGRSSLGNQFLVAQLHFPFKKFKNLLTFNHANGLNHYSVRQDGETVDLRNRDFRQNFLSFKTLFEPVRSMAFSVRISHFKKAGGSPRPFTNLSGEQVNKARLNIDNTLIHGVLRYLQNDTELYLSAYLRNEWMTYDDPLLILNNQPLHSIHFNQEKGLQGRIHYSPRQSLLIKSGMEYARQNISSSEAGKHGRSRASFYVLSDWQALENCHSLQAFHFNSGFRIEQYSGQAALFLPTVGVSLQWPVIQLFASLGKNFRMPSFNDLYWTPGGNPQLKPETSVNAEFGLRAQKAFGLFLTGAEISLFHNRVKDQIKWLPGANGLWQPINILAVKSRGIEADFTLSDLTDRHKLTFTYTYTQTLKDKAEYANDPTVGNQLPFLPVEQAALILQTAWRNWRIELSGHYASFRYLDFSNDPQRILPSYFESHLKLSYLLEFKNVSLRPALQIENLLDKQYAILPGYPMPGRYFNVHLSMQLNKPNKGG</sequence>
<evidence type="ECO:0000259" key="12">
    <source>
        <dbReference type="Pfam" id="PF00593"/>
    </source>
</evidence>
<reference evidence="15 16" key="1">
    <citation type="submission" date="2011-09" db="EMBL/GenBank/DDBJ databases">
        <title>The permanent draft genome of Caldithrix abyssi DSM 13497.</title>
        <authorList>
            <consortium name="US DOE Joint Genome Institute (JGI-PGF)"/>
            <person name="Lucas S."/>
            <person name="Han J."/>
            <person name="Lapidus A."/>
            <person name="Bruce D."/>
            <person name="Goodwin L."/>
            <person name="Pitluck S."/>
            <person name="Peters L."/>
            <person name="Kyrpides N."/>
            <person name="Mavromatis K."/>
            <person name="Ivanova N."/>
            <person name="Mikhailova N."/>
            <person name="Chertkov O."/>
            <person name="Detter J.C."/>
            <person name="Tapia R."/>
            <person name="Han C."/>
            <person name="Land M."/>
            <person name="Hauser L."/>
            <person name="Markowitz V."/>
            <person name="Cheng J.-F."/>
            <person name="Hugenholtz P."/>
            <person name="Woyke T."/>
            <person name="Wu D."/>
            <person name="Spring S."/>
            <person name="Brambilla E."/>
            <person name="Klenk H.-P."/>
            <person name="Eisen J.A."/>
        </authorList>
    </citation>
    <scope>NUCLEOTIDE SEQUENCE [LARGE SCALE GENOMIC DNA]</scope>
    <source>
        <strain evidence="15 16">DSM 13497</strain>
    </source>
</reference>
<keyword evidence="5" id="KW-0732">Signal</keyword>
<evidence type="ECO:0000256" key="9">
    <source>
        <dbReference type="ARBA" id="ARBA00023237"/>
    </source>
</evidence>
<dbReference type="PaxDb" id="880073-Calab_1104"/>
<name>H1XWF0_CALAY</name>
<gene>
    <name evidence="14" type="ORF">Cabys_4039</name>
    <name evidence="15" type="ORF">Calab_1104</name>
</gene>
<dbReference type="GO" id="GO:0009279">
    <property type="term" value="C:cell outer membrane"/>
    <property type="evidence" value="ECO:0007669"/>
    <property type="project" value="UniProtKB-SubCell"/>
</dbReference>
<dbReference type="Proteomes" id="UP000004671">
    <property type="component" value="Chromosome"/>
</dbReference>
<dbReference type="STRING" id="880073.Cabys_4039"/>
<evidence type="ECO:0000256" key="2">
    <source>
        <dbReference type="ARBA" id="ARBA00022448"/>
    </source>
</evidence>
<evidence type="ECO:0000256" key="7">
    <source>
        <dbReference type="ARBA" id="ARBA00023136"/>
    </source>
</evidence>
<keyword evidence="8 15" id="KW-0675">Receptor</keyword>
<dbReference type="InterPro" id="IPR037066">
    <property type="entry name" value="Plug_dom_sf"/>
</dbReference>
<comment type="subcellular location">
    <subcellularLocation>
        <location evidence="1 10">Cell outer membrane</location>
        <topology evidence="1 10">Multi-pass membrane protein</topology>
    </subcellularLocation>
</comment>
<dbReference type="PANTHER" id="PTHR30069">
    <property type="entry name" value="TONB-DEPENDENT OUTER MEMBRANE RECEPTOR"/>
    <property type="match status" value="1"/>
</dbReference>
<evidence type="ECO:0000313" key="15">
    <source>
        <dbReference type="EMBL" id="EHO40732.1"/>
    </source>
</evidence>
<proteinExistence type="inferred from homology"/>
<dbReference type="OrthoDB" id="338230at2"/>
<evidence type="ECO:0000256" key="3">
    <source>
        <dbReference type="ARBA" id="ARBA00022452"/>
    </source>
</evidence>
<comment type="similarity">
    <text evidence="10 11">Belongs to the TonB-dependent receptor family.</text>
</comment>
<dbReference type="InterPro" id="IPR000531">
    <property type="entry name" value="Beta-barrel_TonB"/>
</dbReference>
<feature type="domain" description="TonB-dependent receptor plug" evidence="13">
    <location>
        <begin position="128"/>
        <end position="215"/>
    </location>
</feature>
<evidence type="ECO:0000256" key="1">
    <source>
        <dbReference type="ARBA" id="ARBA00004571"/>
    </source>
</evidence>
<evidence type="ECO:0000313" key="17">
    <source>
        <dbReference type="Proteomes" id="UP000183868"/>
    </source>
</evidence>
<evidence type="ECO:0000313" key="14">
    <source>
        <dbReference type="EMBL" id="APF20784.1"/>
    </source>
</evidence>
<dbReference type="GO" id="GO:0044718">
    <property type="term" value="P:siderophore transmembrane transport"/>
    <property type="evidence" value="ECO:0007669"/>
    <property type="project" value="TreeGrafter"/>
</dbReference>
<dbReference type="PANTHER" id="PTHR30069:SF29">
    <property type="entry name" value="HEMOGLOBIN AND HEMOGLOBIN-HAPTOGLOBIN-BINDING PROTEIN 1-RELATED"/>
    <property type="match status" value="1"/>
</dbReference>
<dbReference type="SUPFAM" id="SSF56935">
    <property type="entry name" value="Porins"/>
    <property type="match status" value="1"/>
</dbReference>
<accession>H1XWF0</accession>
<dbReference type="InterPro" id="IPR012910">
    <property type="entry name" value="Plug_dom"/>
</dbReference>
<evidence type="ECO:0000256" key="5">
    <source>
        <dbReference type="ARBA" id="ARBA00022729"/>
    </source>
</evidence>
<keyword evidence="16" id="KW-1185">Reference proteome</keyword>
<dbReference type="Proteomes" id="UP000183868">
    <property type="component" value="Chromosome"/>
</dbReference>
<dbReference type="PROSITE" id="PS52016">
    <property type="entry name" value="TONB_DEPENDENT_REC_3"/>
    <property type="match status" value="1"/>
</dbReference>
<dbReference type="InterPro" id="IPR036942">
    <property type="entry name" value="Beta-barrel_TonB_sf"/>
</dbReference>
<keyword evidence="4 10" id="KW-0812">Transmembrane</keyword>
<feature type="domain" description="TonB-dependent receptor-like beta-barrel" evidence="12">
    <location>
        <begin position="326"/>
        <end position="673"/>
    </location>
</feature>